<dbReference type="SUPFAM" id="SSF56300">
    <property type="entry name" value="Metallo-dependent phosphatases"/>
    <property type="match status" value="1"/>
</dbReference>
<dbReference type="PANTHER" id="PTHR42850:SF4">
    <property type="entry name" value="ZINC-DEPENDENT ENDOPOLYPHOSPHATASE"/>
    <property type="match status" value="1"/>
</dbReference>
<reference evidence="2" key="1">
    <citation type="journal article" date="2014" name="Int. J. Syst. Evol. Microbiol.">
        <title>Complete genome sequence of Corynebacterium casei LMG S-19264T (=DSM 44701T), isolated from a smear-ripened cheese.</title>
        <authorList>
            <consortium name="US DOE Joint Genome Institute (JGI-PGF)"/>
            <person name="Walter F."/>
            <person name="Albersmeier A."/>
            <person name="Kalinowski J."/>
            <person name="Ruckert C."/>
        </authorList>
    </citation>
    <scope>NUCLEOTIDE SEQUENCE</scope>
    <source>
        <strain evidence="2">CGMCC 1.15290</strain>
    </source>
</reference>
<dbReference type="InterPro" id="IPR004843">
    <property type="entry name" value="Calcineurin-like_PHP"/>
</dbReference>
<reference evidence="2" key="2">
    <citation type="submission" date="2020-09" db="EMBL/GenBank/DDBJ databases">
        <authorList>
            <person name="Sun Q."/>
            <person name="Zhou Y."/>
        </authorList>
    </citation>
    <scope>NUCLEOTIDE SEQUENCE</scope>
    <source>
        <strain evidence="2">CGMCC 1.15290</strain>
    </source>
</reference>
<name>A0A917J0U4_9BACT</name>
<gene>
    <name evidence="2" type="primary">pphA</name>
    <name evidence="2" type="ORF">GCM10011379_37900</name>
</gene>
<evidence type="ECO:0000313" key="3">
    <source>
        <dbReference type="Proteomes" id="UP000627292"/>
    </source>
</evidence>
<dbReference type="GO" id="GO:0005737">
    <property type="term" value="C:cytoplasm"/>
    <property type="evidence" value="ECO:0007669"/>
    <property type="project" value="TreeGrafter"/>
</dbReference>
<dbReference type="Gene3D" id="3.60.21.10">
    <property type="match status" value="1"/>
</dbReference>
<dbReference type="RefSeq" id="WP_188955262.1">
    <property type="nucleotide sequence ID" value="NZ_BMIB01000004.1"/>
</dbReference>
<dbReference type="InterPro" id="IPR050126">
    <property type="entry name" value="Ap4A_hydrolase"/>
</dbReference>
<dbReference type="InterPro" id="IPR029052">
    <property type="entry name" value="Metallo-depent_PP-like"/>
</dbReference>
<dbReference type="InterPro" id="IPR006186">
    <property type="entry name" value="Ser/Thr-sp_prot-phosphatase"/>
</dbReference>
<dbReference type="CDD" id="cd00144">
    <property type="entry name" value="MPP_PPP_family"/>
    <property type="match status" value="1"/>
</dbReference>
<proteinExistence type="predicted"/>
<comment type="caution">
    <text evidence="2">The sequence shown here is derived from an EMBL/GenBank/DDBJ whole genome shotgun (WGS) entry which is preliminary data.</text>
</comment>
<accession>A0A917J0U4</accession>
<dbReference type="AlphaFoldDB" id="A0A917J0U4"/>
<organism evidence="2 3">
    <name type="scientific">Filimonas zeae</name>
    <dbReference type="NCBI Taxonomy" id="1737353"/>
    <lineage>
        <taxon>Bacteria</taxon>
        <taxon>Pseudomonadati</taxon>
        <taxon>Bacteroidota</taxon>
        <taxon>Chitinophagia</taxon>
        <taxon>Chitinophagales</taxon>
        <taxon>Chitinophagaceae</taxon>
        <taxon>Filimonas</taxon>
    </lineage>
</organism>
<dbReference type="Pfam" id="PF00149">
    <property type="entry name" value="Metallophos"/>
    <property type="match status" value="1"/>
</dbReference>
<dbReference type="EMBL" id="BMIB01000004">
    <property type="protein sequence ID" value="GGH74871.1"/>
    <property type="molecule type" value="Genomic_DNA"/>
</dbReference>
<keyword evidence="3" id="KW-1185">Reference proteome</keyword>
<feature type="domain" description="Calcineurin-like phosphoesterase" evidence="1">
    <location>
        <begin position="1"/>
        <end position="194"/>
    </location>
</feature>
<dbReference type="PRINTS" id="PR00114">
    <property type="entry name" value="STPHPHTASE"/>
</dbReference>
<evidence type="ECO:0000259" key="1">
    <source>
        <dbReference type="Pfam" id="PF00149"/>
    </source>
</evidence>
<dbReference type="PANTHER" id="PTHR42850">
    <property type="entry name" value="METALLOPHOSPHOESTERASE"/>
    <property type="match status" value="1"/>
</dbReference>
<dbReference type="GO" id="GO:0016791">
    <property type="term" value="F:phosphatase activity"/>
    <property type="evidence" value="ECO:0007669"/>
    <property type="project" value="TreeGrafter"/>
</dbReference>
<dbReference type="Proteomes" id="UP000627292">
    <property type="component" value="Unassembled WGS sequence"/>
</dbReference>
<sequence>MAVFVIGDIHGACRALQQLIERVQPQHGDTFIFLGDYVDGWSQSSEVIRYLIKLDESFICFFIKGNHDAWCEQWMNTGIPDPLWLRQGGASTVQSYETSKPEEWAIHREFLNRLMDYYVDDENRLFIHAGFSSMHGPEKEHYETNYYWDRTLWEMALTMDKRIQKDSKLYPKRLLLFKEIFIGHTPTLGYDETLPMHACNVWNMDTGAAYYGKLSAMNIDTREVWQSDEVYQLYPGETGRNKN</sequence>
<dbReference type="GO" id="GO:0110154">
    <property type="term" value="P:RNA decapping"/>
    <property type="evidence" value="ECO:0007669"/>
    <property type="project" value="TreeGrafter"/>
</dbReference>
<protein>
    <submittedName>
        <fullName evidence="2">Metallophosphatase</fullName>
    </submittedName>
</protein>
<dbReference type="GO" id="GO:0008803">
    <property type="term" value="F:bis(5'-nucleosyl)-tetraphosphatase (symmetrical) activity"/>
    <property type="evidence" value="ECO:0007669"/>
    <property type="project" value="TreeGrafter"/>
</dbReference>
<evidence type="ECO:0000313" key="2">
    <source>
        <dbReference type="EMBL" id="GGH74871.1"/>
    </source>
</evidence>